<dbReference type="InterPro" id="IPR000504">
    <property type="entry name" value="RRM_dom"/>
</dbReference>
<dbReference type="SUPFAM" id="SSF54928">
    <property type="entry name" value="RNA-binding domain, RBD"/>
    <property type="match status" value="1"/>
</dbReference>
<keyword evidence="5" id="KW-1185">Reference proteome</keyword>
<feature type="compositionally biased region" description="Low complexity" evidence="2">
    <location>
        <begin position="435"/>
        <end position="451"/>
    </location>
</feature>
<reference evidence="4 5" key="1">
    <citation type="submission" date="2024-03" db="EMBL/GenBank/DDBJ databases">
        <title>A high-quality draft genome sequence of Diaporthe vaccinii, a causative agent of upright dieback and viscid rot disease in cranberry plants.</title>
        <authorList>
            <person name="Sarrasin M."/>
            <person name="Lang B.F."/>
            <person name="Burger G."/>
        </authorList>
    </citation>
    <scope>NUCLEOTIDE SEQUENCE [LARGE SCALE GENOMIC DNA]</scope>
    <source>
        <strain evidence="4 5">IS7</strain>
    </source>
</reference>
<feature type="region of interest" description="Disordered" evidence="2">
    <location>
        <begin position="252"/>
        <end position="283"/>
    </location>
</feature>
<dbReference type="InterPro" id="IPR012677">
    <property type="entry name" value="Nucleotide-bd_a/b_plait_sf"/>
</dbReference>
<dbReference type="InterPro" id="IPR035979">
    <property type="entry name" value="RBD_domain_sf"/>
</dbReference>
<proteinExistence type="predicted"/>
<protein>
    <recommendedName>
        <fullName evidence="3">RRM domain-containing protein</fullName>
    </recommendedName>
</protein>
<sequence length="470" mass="50509">MVMSNPSDVCVSKSTRRQTKQTFQTSKLTVTLKKQSPVQHLPCKSGAAQAPPNGLQPKVPHILNTTQVNMSSNEGRQSPPPEQQSGAQLNSVPGQGQGTDDATNKEQTNSSGLENLSSNPKGVLDDAVKDKFSKTSNSEARYPRIFLRACRVFPSSNKNFSHRFTPFDSPHTTTRPLNIFTMSATTVNVKNIAGSTDDKEIRDFFSFCGKITSLDVKAEGETKSATVTFEKETAAKTALLLNNTQLGSTHISVESAGGSSPVDAEHPTTNAERDTDEITQEEKPRARIVAEYLAHGYVVGDAAIQRAIELDHTHGVSSRFLNTLTGLDKKYHATDRAVTADQSYGISQRANTLWSGLNSYFEKATNTPTGKKLVDFYTQSQRQVTDIHTEARRLADLKKNEHGGSAYKASGLERVFGAEKPKSDAPASGPGGPAAPGASTTTETTQPTKPAEGGIGTQESATIPQPEKSG</sequence>
<evidence type="ECO:0000313" key="4">
    <source>
        <dbReference type="EMBL" id="KAL2286868.1"/>
    </source>
</evidence>
<dbReference type="EMBL" id="JBAWTH010000022">
    <property type="protein sequence ID" value="KAL2286868.1"/>
    <property type="molecule type" value="Genomic_DNA"/>
</dbReference>
<dbReference type="SMART" id="SM00360">
    <property type="entry name" value="RRM"/>
    <property type="match status" value="1"/>
</dbReference>
<dbReference type="Pfam" id="PF00076">
    <property type="entry name" value="RRM_1"/>
    <property type="match status" value="1"/>
</dbReference>
<organism evidence="4 5">
    <name type="scientific">Diaporthe vaccinii</name>
    <dbReference type="NCBI Taxonomy" id="105482"/>
    <lineage>
        <taxon>Eukaryota</taxon>
        <taxon>Fungi</taxon>
        <taxon>Dikarya</taxon>
        <taxon>Ascomycota</taxon>
        <taxon>Pezizomycotina</taxon>
        <taxon>Sordariomycetes</taxon>
        <taxon>Sordariomycetidae</taxon>
        <taxon>Diaporthales</taxon>
        <taxon>Diaporthaceae</taxon>
        <taxon>Diaporthe</taxon>
        <taxon>Diaporthe eres species complex</taxon>
    </lineage>
</organism>
<feature type="compositionally biased region" description="Polar residues" evidence="2">
    <location>
        <begin position="20"/>
        <end position="38"/>
    </location>
</feature>
<feature type="compositionally biased region" description="Polar residues" evidence="2">
    <location>
        <begin position="83"/>
        <end position="120"/>
    </location>
</feature>
<dbReference type="PANTHER" id="PTHR32343:SF10">
    <property type="entry name" value="RNA-BINDING REGION RNP-1 DOMAIN-CONTAINING PROTEIN"/>
    <property type="match status" value="1"/>
</dbReference>
<evidence type="ECO:0000256" key="1">
    <source>
        <dbReference type="PROSITE-ProRule" id="PRU00176"/>
    </source>
</evidence>
<evidence type="ECO:0000313" key="5">
    <source>
        <dbReference type="Proteomes" id="UP001600888"/>
    </source>
</evidence>
<feature type="region of interest" description="Disordered" evidence="2">
    <location>
        <begin position="403"/>
        <end position="470"/>
    </location>
</feature>
<evidence type="ECO:0000259" key="3">
    <source>
        <dbReference type="PROSITE" id="PS50102"/>
    </source>
</evidence>
<name>A0ABR4EWN9_9PEZI</name>
<feature type="region of interest" description="Disordered" evidence="2">
    <location>
        <begin position="1"/>
        <end position="124"/>
    </location>
</feature>
<keyword evidence="1" id="KW-0694">RNA-binding</keyword>
<accession>A0ABR4EWN9</accession>
<dbReference type="Gene3D" id="3.30.70.330">
    <property type="match status" value="1"/>
</dbReference>
<dbReference type="PROSITE" id="PS50102">
    <property type="entry name" value="RRM"/>
    <property type="match status" value="1"/>
</dbReference>
<comment type="caution">
    <text evidence="4">The sequence shown here is derived from an EMBL/GenBank/DDBJ whole genome shotgun (WGS) entry which is preliminary data.</text>
</comment>
<feature type="compositionally biased region" description="Polar residues" evidence="2">
    <location>
        <begin position="63"/>
        <end position="76"/>
    </location>
</feature>
<evidence type="ECO:0000256" key="2">
    <source>
        <dbReference type="SAM" id="MobiDB-lite"/>
    </source>
</evidence>
<dbReference type="Proteomes" id="UP001600888">
    <property type="component" value="Unassembled WGS sequence"/>
</dbReference>
<gene>
    <name evidence="4" type="ORF">FJTKL_06394</name>
</gene>
<dbReference type="PANTHER" id="PTHR32343">
    <property type="entry name" value="SERINE/ARGININE-RICH SPLICING FACTOR"/>
    <property type="match status" value="1"/>
</dbReference>
<feature type="domain" description="RRM" evidence="3">
    <location>
        <begin position="185"/>
        <end position="258"/>
    </location>
</feature>